<dbReference type="InterPro" id="IPR027417">
    <property type="entry name" value="P-loop_NTPase"/>
</dbReference>
<dbReference type="InterPro" id="IPR011990">
    <property type="entry name" value="TPR-like_helical_dom_sf"/>
</dbReference>
<protein>
    <submittedName>
        <fullName evidence="2">Sulfotransferase</fullName>
    </submittedName>
</protein>
<evidence type="ECO:0000313" key="3">
    <source>
        <dbReference type="Proteomes" id="UP001165653"/>
    </source>
</evidence>
<proteinExistence type="predicted"/>
<keyword evidence="1" id="KW-0808">Transferase</keyword>
<dbReference type="Pfam" id="PF13469">
    <property type="entry name" value="Sulfotransfer_3"/>
    <property type="match status" value="1"/>
</dbReference>
<dbReference type="PANTHER" id="PTHR12788:SF10">
    <property type="entry name" value="PROTEIN-TYROSINE SULFOTRANSFERASE"/>
    <property type="match status" value="1"/>
</dbReference>
<dbReference type="SUPFAM" id="SSF52540">
    <property type="entry name" value="P-loop containing nucleoside triphosphate hydrolases"/>
    <property type="match status" value="1"/>
</dbReference>
<reference evidence="2" key="1">
    <citation type="submission" date="2022-10" db="EMBL/GenBank/DDBJ databases">
        <title>Luteolibacter sp. GHJ8, whole genome shotgun sequencing project.</title>
        <authorList>
            <person name="Zhao G."/>
            <person name="Shen L."/>
        </authorList>
    </citation>
    <scope>NUCLEOTIDE SEQUENCE</scope>
    <source>
        <strain evidence="2">GHJ8</strain>
    </source>
</reference>
<comment type="caution">
    <text evidence="2">The sequence shown here is derived from an EMBL/GenBank/DDBJ whole genome shotgun (WGS) entry which is preliminary data.</text>
</comment>
<dbReference type="RefSeq" id="WP_264510841.1">
    <property type="nucleotide sequence ID" value="NZ_JAPDDR010000001.1"/>
</dbReference>
<dbReference type="Proteomes" id="UP001165653">
    <property type="component" value="Unassembled WGS sequence"/>
</dbReference>
<dbReference type="SUPFAM" id="SSF48452">
    <property type="entry name" value="TPR-like"/>
    <property type="match status" value="1"/>
</dbReference>
<sequence>MDAGFRAVNKEALPPSGPDGLLEQATLLQRLYRSGDAGPLWERLLEHQGADSAQLLAAARQWFQAGRFRGAARFTARALAMEPGAADTAALHAAALERAGEVEEAERVAAEMLERHPGHARLVRQLARIERRRESFGVAEERLKEQLRRFPGAEDWRLRYELAAVLDRTGDYSGAMRELELAKRQLLPEAAKHRPLWRAISARQREVLEGLDPERLARWQRDPVDERRICLMAGFPRSGTTLLERVLVSHPECIGTDESGVLATQFRDPIVFGAGSSAEVLAELDAYEAEDLAAGRAEYFRCTADVLGEEPGERVLIEKDPLLTPDLALPLRLFPEAKILMPLRDPRDVLISFYFTIVPLAPNSVAAANPEDSCLYLEEVMGHWLFLRERLAPERWMESRYEDLLAEPEQRTRELACFLGLDWREEMLAPHRHEAVRGGGTPTYEDVSKPLYTRARGRWRNYQAWLEPHLERLEPLLDAFGYPAG</sequence>
<evidence type="ECO:0000256" key="1">
    <source>
        <dbReference type="ARBA" id="ARBA00022679"/>
    </source>
</evidence>
<keyword evidence="3" id="KW-1185">Reference proteome</keyword>
<dbReference type="Gene3D" id="1.25.40.10">
    <property type="entry name" value="Tetratricopeptide repeat domain"/>
    <property type="match status" value="1"/>
</dbReference>
<dbReference type="Gene3D" id="3.40.50.300">
    <property type="entry name" value="P-loop containing nucleotide triphosphate hydrolases"/>
    <property type="match status" value="1"/>
</dbReference>
<dbReference type="Pfam" id="PF14559">
    <property type="entry name" value="TPR_19"/>
    <property type="match status" value="1"/>
</dbReference>
<dbReference type="PANTHER" id="PTHR12788">
    <property type="entry name" value="PROTEIN-TYROSINE SULFOTRANSFERASE 2"/>
    <property type="match status" value="1"/>
</dbReference>
<name>A0ABT3FXZ1_9BACT</name>
<accession>A0ABT3FXZ1</accession>
<gene>
    <name evidence="2" type="ORF">OJ996_02600</name>
</gene>
<organism evidence="2 3">
    <name type="scientific">Luteolibacter rhizosphaerae</name>
    <dbReference type="NCBI Taxonomy" id="2989719"/>
    <lineage>
        <taxon>Bacteria</taxon>
        <taxon>Pseudomonadati</taxon>
        <taxon>Verrucomicrobiota</taxon>
        <taxon>Verrucomicrobiia</taxon>
        <taxon>Verrucomicrobiales</taxon>
        <taxon>Verrucomicrobiaceae</taxon>
        <taxon>Luteolibacter</taxon>
    </lineage>
</organism>
<dbReference type="EMBL" id="JAPDDR010000001">
    <property type="protein sequence ID" value="MCW1912445.1"/>
    <property type="molecule type" value="Genomic_DNA"/>
</dbReference>
<dbReference type="InterPro" id="IPR026634">
    <property type="entry name" value="TPST-like"/>
</dbReference>
<evidence type="ECO:0000313" key="2">
    <source>
        <dbReference type="EMBL" id="MCW1912445.1"/>
    </source>
</evidence>